<name>A0A139AU21_GONPJ</name>
<keyword evidence="7" id="KW-1185">Reference proteome</keyword>
<dbReference type="OrthoDB" id="1658724at2759"/>
<dbReference type="EMBL" id="KQ965736">
    <property type="protein sequence ID" value="KXS20232.1"/>
    <property type="molecule type" value="Genomic_DNA"/>
</dbReference>
<protein>
    <recommendedName>
        <fullName evidence="5">Fatty acid hydroxylase domain-containing protein</fullName>
    </recommendedName>
</protein>
<keyword evidence="3" id="KW-1133">Transmembrane helix</keyword>
<proteinExistence type="predicted"/>
<sequence length="303" mass="35047">MPVLSSLSAGFDTFGQSWTSFVSKFLESLTPYTGSAIAQCIVHVTCAQVAFHSFFWPGFLLWRYIDRNHLLDRYKLHPGKWAPADLNVRVWTGLTTPPPPFMGAARMALAYWMFFYGRQNLTEFSPFKVTIGKLALTYILNDLFDYIRHRALHEVPSWYKLYHKKHHEFKVTNVGATSWNDWEESFGIMVIGNLSAMLARLNLFEYMLWLIMGTFIDAHLHIGYRIPYNPLNVLAPPEWHDFHHYKNLGNYATSLVVWDLVFGTDKHYRKWQARQELAKLQGADADDGPATLEPFEAGFKSDL</sequence>
<dbReference type="Pfam" id="PF04116">
    <property type="entry name" value="FA_hydroxylase"/>
    <property type="match status" value="1"/>
</dbReference>
<gene>
    <name evidence="6" type="ORF">M427DRAFT_66764</name>
</gene>
<keyword evidence="2" id="KW-0812">Transmembrane</keyword>
<evidence type="ECO:0000256" key="2">
    <source>
        <dbReference type="ARBA" id="ARBA00022692"/>
    </source>
</evidence>
<evidence type="ECO:0000256" key="3">
    <source>
        <dbReference type="ARBA" id="ARBA00022989"/>
    </source>
</evidence>
<dbReference type="AlphaFoldDB" id="A0A139AU21"/>
<reference evidence="6 7" key="1">
    <citation type="journal article" date="2015" name="Genome Biol. Evol.">
        <title>Phylogenomic analyses indicate that early fungi evolved digesting cell walls of algal ancestors of land plants.</title>
        <authorList>
            <person name="Chang Y."/>
            <person name="Wang S."/>
            <person name="Sekimoto S."/>
            <person name="Aerts A.L."/>
            <person name="Choi C."/>
            <person name="Clum A."/>
            <person name="LaButti K.M."/>
            <person name="Lindquist E.A."/>
            <person name="Yee Ngan C."/>
            <person name="Ohm R.A."/>
            <person name="Salamov A.A."/>
            <person name="Grigoriev I.V."/>
            <person name="Spatafora J.W."/>
            <person name="Berbee M.L."/>
        </authorList>
    </citation>
    <scope>NUCLEOTIDE SEQUENCE [LARGE SCALE GENOMIC DNA]</scope>
    <source>
        <strain evidence="6 7">JEL478</strain>
    </source>
</reference>
<dbReference type="InterPro" id="IPR050307">
    <property type="entry name" value="Sterol_Desaturase_Related"/>
</dbReference>
<dbReference type="Proteomes" id="UP000070544">
    <property type="component" value="Unassembled WGS sequence"/>
</dbReference>
<dbReference type="GO" id="GO:0008610">
    <property type="term" value="P:lipid biosynthetic process"/>
    <property type="evidence" value="ECO:0007669"/>
    <property type="project" value="InterPro"/>
</dbReference>
<feature type="domain" description="Fatty acid hydroxylase" evidence="5">
    <location>
        <begin position="135"/>
        <end position="264"/>
    </location>
</feature>
<evidence type="ECO:0000256" key="1">
    <source>
        <dbReference type="ARBA" id="ARBA00004370"/>
    </source>
</evidence>
<evidence type="ECO:0000259" key="5">
    <source>
        <dbReference type="Pfam" id="PF04116"/>
    </source>
</evidence>
<evidence type="ECO:0000313" key="6">
    <source>
        <dbReference type="EMBL" id="KXS20232.1"/>
    </source>
</evidence>
<evidence type="ECO:0000313" key="7">
    <source>
        <dbReference type="Proteomes" id="UP000070544"/>
    </source>
</evidence>
<dbReference type="GO" id="GO:0016491">
    <property type="term" value="F:oxidoreductase activity"/>
    <property type="evidence" value="ECO:0007669"/>
    <property type="project" value="InterPro"/>
</dbReference>
<organism evidence="6 7">
    <name type="scientific">Gonapodya prolifera (strain JEL478)</name>
    <name type="common">Monoblepharis prolifera</name>
    <dbReference type="NCBI Taxonomy" id="1344416"/>
    <lineage>
        <taxon>Eukaryota</taxon>
        <taxon>Fungi</taxon>
        <taxon>Fungi incertae sedis</taxon>
        <taxon>Chytridiomycota</taxon>
        <taxon>Chytridiomycota incertae sedis</taxon>
        <taxon>Monoblepharidomycetes</taxon>
        <taxon>Monoblepharidales</taxon>
        <taxon>Gonapodyaceae</taxon>
        <taxon>Gonapodya</taxon>
    </lineage>
</organism>
<accession>A0A139AU21</accession>
<dbReference type="PANTHER" id="PTHR11863">
    <property type="entry name" value="STEROL DESATURASE"/>
    <property type="match status" value="1"/>
</dbReference>
<dbReference type="GO" id="GO:0005506">
    <property type="term" value="F:iron ion binding"/>
    <property type="evidence" value="ECO:0007669"/>
    <property type="project" value="InterPro"/>
</dbReference>
<dbReference type="GO" id="GO:0016020">
    <property type="term" value="C:membrane"/>
    <property type="evidence" value="ECO:0007669"/>
    <property type="project" value="UniProtKB-SubCell"/>
</dbReference>
<evidence type="ECO:0000256" key="4">
    <source>
        <dbReference type="ARBA" id="ARBA00023136"/>
    </source>
</evidence>
<dbReference type="STRING" id="1344416.A0A139AU21"/>
<dbReference type="InterPro" id="IPR006694">
    <property type="entry name" value="Fatty_acid_hydroxylase"/>
</dbReference>
<comment type="subcellular location">
    <subcellularLocation>
        <location evidence="1">Membrane</location>
    </subcellularLocation>
</comment>
<keyword evidence="4" id="KW-0472">Membrane</keyword>